<sequence length="362" mass="40913">MKRWKKILIGLVITISLLGGIGYLGLQVMMKSVGMAGGDVADYDKRIGIWDSVAGNSKKSKLDDMAIKSPNANFILSTFQFLQGIVGKDYQDNEEKIDTFTYLFEIKQGFEKETYEDAPYLIPYLQENSRGAVIVIPGGGFGYKSMDGSTSEGKDIAMELNKAGYSAFVLHYRSNPYEYPIPQIDVQRAVRFLRYHAEDYQISPDKIGLIGFSAGGNQVGTYINMIMGKDLFPHDYQKDDIDAVDDNVIAPAMIYPALSYKNNVPMLFAMFNDEEVRDERKREDLLELTDLKNHLNPKAKQQFIAYGDDDQMVGLKETEDYIKTARENGIDVTDVLVKGGQHGFAYDNYGKDYIKWLNDEMQ</sequence>
<name>A0ABS2PNF5_9STRE</name>
<evidence type="ECO:0000256" key="1">
    <source>
        <dbReference type="ARBA" id="ARBA00022801"/>
    </source>
</evidence>
<feature type="transmembrane region" description="Helical" evidence="2">
    <location>
        <begin position="7"/>
        <end position="26"/>
    </location>
</feature>
<dbReference type="Gene3D" id="3.40.50.1820">
    <property type="entry name" value="alpha/beta hydrolase"/>
    <property type="match status" value="1"/>
</dbReference>
<reference evidence="4 5" key="1">
    <citation type="submission" date="2021-01" db="EMBL/GenBank/DDBJ databases">
        <title>Genomic Encyclopedia of Type Strains, Phase IV (KMG-IV): sequencing the most valuable type-strain genomes for metagenomic binning, comparative biology and taxonomic classification.</title>
        <authorList>
            <person name="Goeker M."/>
        </authorList>
    </citation>
    <scope>NUCLEOTIDE SEQUENCE [LARGE SCALE GENOMIC DNA]</scope>
    <source>
        <strain evidence="4 5">DSM 27513</strain>
    </source>
</reference>
<organism evidence="4 5">
    <name type="scientific">Streptococcus saliviloxodontae</name>
    <dbReference type="NCBI Taxonomy" id="1349416"/>
    <lineage>
        <taxon>Bacteria</taxon>
        <taxon>Bacillati</taxon>
        <taxon>Bacillota</taxon>
        <taxon>Bacilli</taxon>
        <taxon>Lactobacillales</taxon>
        <taxon>Streptococcaceae</taxon>
        <taxon>Streptococcus</taxon>
    </lineage>
</organism>
<dbReference type="RefSeq" id="WP_205017828.1">
    <property type="nucleotide sequence ID" value="NZ_JAFBEI010000046.1"/>
</dbReference>
<keyword evidence="1" id="KW-0378">Hydrolase</keyword>
<dbReference type="PANTHER" id="PTHR48081:SF6">
    <property type="entry name" value="PEPTIDASE S9 PROLYL OLIGOPEPTIDASE CATALYTIC DOMAIN-CONTAINING PROTEIN"/>
    <property type="match status" value="1"/>
</dbReference>
<dbReference type="InterPro" id="IPR049492">
    <property type="entry name" value="BD-FAE-like_dom"/>
</dbReference>
<dbReference type="Pfam" id="PF20434">
    <property type="entry name" value="BD-FAE"/>
    <property type="match status" value="1"/>
</dbReference>
<dbReference type="EMBL" id="JAFBEI010000046">
    <property type="protein sequence ID" value="MBM7636969.1"/>
    <property type="molecule type" value="Genomic_DNA"/>
</dbReference>
<dbReference type="Proteomes" id="UP000809081">
    <property type="component" value="Unassembled WGS sequence"/>
</dbReference>
<keyword evidence="2" id="KW-0472">Membrane</keyword>
<dbReference type="SUPFAM" id="SSF53474">
    <property type="entry name" value="alpha/beta-Hydrolases"/>
    <property type="match status" value="1"/>
</dbReference>
<dbReference type="PANTHER" id="PTHR48081">
    <property type="entry name" value="AB HYDROLASE SUPERFAMILY PROTEIN C4A8.06C"/>
    <property type="match status" value="1"/>
</dbReference>
<dbReference type="InterPro" id="IPR050300">
    <property type="entry name" value="GDXG_lipolytic_enzyme"/>
</dbReference>
<evidence type="ECO:0000313" key="5">
    <source>
        <dbReference type="Proteomes" id="UP000809081"/>
    </source>
</evidence>
<comment type="caution">
    <text evidence="4">The sequence shown here is derived from an EMBL/GenBank/DDBJ whole genome shotgun (WGS) entry which is preliminary data.</text>
</comment>
<keyword evidence="2" id="KW-1133">Transmembrane helix</keyword>
<accession>A0ABS2PNF5</accession>
<feature type="domain" description="BD-FAE-like" evidence="3">
    <location>
        <begin position="124"/>
        <end position="319"/>
    </location>
</feature>
<dbReference type="InterPro" id="IPR029058">
    <property type="entry name" value="AB_hydrolase_fold"/>
</dbReference>
<evidence type="ECO:0000259" key="3">
    <source>
        <dbReference type="Pfam" id="PF20434"/>
    </source>
</evidence>
<gene>
    <name evidence="4" type="ORF">JOC31_001798</name>
</gene>
<keyword evidence="5" id="KW-1185">Reference proteome</keyword>
<protein>
    <submittedName>
        <fullName evidence="4">Acetyl esterase/lipase</fullName>
    </submittedName>
</protein>
<keyword evidence="2" id="KW-0812">Transmembrane</keyword>
<proteinExistence type="predicted"/>
<evidence type="ECO:0000313" key="4">
    <source>
        <dbReference type="EMBL" id="MBM7636969.1"/>
    </source>
</evidence>
<evidence type="ECO:0000256" key="2">
    <source>
        <dbReference type="SAM" id="Phobius"/>
    </source>
</evidence>